<sequence>MTDKHKKTILITKPAIFLHHQAESYCPLKRKALDLKLLSHSFLFFTLTVSGDIRGQDIHHLLVTLQSGTAWVQSVLSPLTLGGRMTCGC</sequence>
<name>A0AAV4ULB1_CAEEX</name>
<accession>A0AAV4ULB1</accession>
<reference evidence="1 2" key="1">
    <citation type="submission" date="2021-06" db="EMBL/GenBank/DDBJ databases">
        <title>Caerostris extrusa draft genome.</title>
        <authorList>
            <person name="Kono N."/>
            <person name="Arakawa K."/>
        </authorList>
    </citation>
    <scope>NUCLEOTIDE SEQUENCE [LARGE SCALE GENOMIC DNA]</scope>
</reference>
<organism evidence="1 2">
    <name type="scientific">Caerostris extrusa</name>
    <name type="common">Bark spider</name>
    <name type="synonym">Caerostris bankana</name>
    <dbReference type="NCBI Taxonomy" id="172846"/>
    <lineage>
        <taxon>Eukaryota</taxon>
        <taxon>Metazoa</taxon>
        <taxon>Ecdysozoa</taxon>
        <taxon>Arthropoda</taxon>
        <taxon>Chelicerata</taxon>
        <taxon>Arachnida</taxon>
        <taxon>Araneae</taxon>
        <taxon>Araneomorphae</taxon>
        <taxon>Entelegynae</taxon>
        <taxon>Araneoidea</taxon>
        <taxon>Araneidae</taxon>
        <taxon>Caerostris</taxon>
    </lineage>
</organism>
<evidence type="ECO:0000313" key="2">
    <source>
        <dbReference type="Proteomes" id="UP001054945"/>
    </source>
</evidence>
<evidence type="ECO:0000313" key="1">
    <source>
        <dbReference type="EMBL" id="GIY58527.1"/>
    </source>
</evidence>
<dbReference type="Proteomes" id="UP001054945">
    <property type="component" value="Unassembled WGS sequence"/>
</dbReference>
<dbReference type="AlphaFoldDB" id="A0AAV4ULB1"/>
<comment type="caution">
    <text evidence="1">The sequence shown here is derived from an EMBL/GenBank/DDBJ whole genome shotgun (WGS) entry which is preliminary data.</text>
</comment>
<proteinExistence type="predicted"/>
<dbReference type="EMBL" id="BPLR01013073">
    <property type="protein sequence ID" value="GIY58527.1"/>
    <property type="molecule type" value="Genomic_DNA"/>
</dbReference>
<gene>
    <name evidence="1" type="ORF">CEXT_479071</name>
</gene>
<keyword evidence="2" id="KW-1185">Reference proteome</keyword>
<protein>
    <submittedName>
        <fullName evidence="1">Uncharacterized protein</fullName>
    </submittedName>
</protein>